<sequence>MEPGPRRPERHIGPAPGQGKLHGDRTREQVLADAADLLLKRPRGNRA</sequence>
<dbReference type="RefSeq" id="WP_282542642.1">
    <property type="nucleotide sequence ID" value="NZ_JASCIQ010000011.1"/>
</dbReference>
<reference evidence="2 3" key="1">
    <citation type="submission" date="2023-05" db="EMBL/GenBank/DDBJ databases">
        <title>Draft genome sequence of Streptomyces sp. B-S-A6 isolated from a cave soil in Thailand.</title>
        <authorList>
            <person name="Chamroensaksri N."/>
            <person name="Muangham S."/>
        </authorList>
    </citation>
    <scope>NUCLEOTIDE SEQUENCE [LARGE SCALE GENOMIC DNA]</scope>
    <source>
        <strain evidence="2 3">B-S-A6</strain>
    </source>
</reference>
<accession>A0ABT6S9C2</accession>
<feature type="compositionally biased region" description="Basic and acidic residues" evidence="1">
    <location>
        <begin position="1"/>
        <end position="12"/>
    </location>
</feature>
<evidence type="ECO:0000313" key="3">
    <source>
        <dbReference type="Proteomes" id="UP001223978"/>
    </source>
</evidence>
<organism evidence="2 3">
    <name type="scientific">Streptomyces cavernicola</name>
    <dbReference type="NCBI Taxonomy" id="3043613"/>
    <lineage>
        <taxon>Bacteria</taxon>
        <taxon>Bacillati</taxon>
        <taxon>Actinomycetota</taxon>
        <taxon>Actinomycetes</taxon>
        <taxon>Kitasatosporales</taxon>
        <taxon>Streptomycetaceae</taxon>
        <taxon>Streptomyces</taxon>
    </lineage>
</organism>
<dbReference type="Proteomes" id="UP001223978">
    <property type="component" value="Unassembled WGS sequence"/>
</dbReference>
<proteinExistence type="predicted"/>
<feature type="region of interest" description="Disordered" evidence="1">
    <location>
        <begin position="1"/>
        <end position="25"/>
    </location>
</feature>
<comment type="caution">
    <text evidence="2">The sequence shown here is derived from an EMBL/GenBank/DDBJ whole genome shotgun (WGS) entry which is preliminary data.</text>
</comment>
<gene>
    <name evidence="2" type="ORF">QIS96_12820</name>
</gene>
<dbReference type="EMBL" id="JASCIQ010000011">
    <property type="protein sequence ID" value="MDI3404698.1"/>
    <property type="molecule type" value="Genomic_DNA"/>
</dbReference>
<name>A0ABT6S9C2_9ACTN</name>
<evidence type="ECO:0000313" key="2">
    <source>
        <dbReference type="EMBL" id="MDI3404698.1"/>
    </source>
</evidence>
<protein>
    <recommendedName>
        <fullName evidence="4">TetR family transcriptional regulator</fullName>
    </recommendedName>
</protein>
<keyword evidence="3" id="KW-1185">Reference proteome</keyword>
<evidence type="ECO:0008006" key="4">
    <source>
        <dbReference type="Google" id="ProtNLM"/>
    </source>
</evidence>
<evidence type="ECO:0000256" key="1">
    <source>
        <dbReference type="SAM" id="MobiDB-lite"/>
    </source>
</evidence>